<dbReference type="EMBL" id="MHLC01000026">
    <property type="protein sequence ID" value="OGZ00863.1"/>
    <property type="molecule type" value="Genomic_DNA"/>
</dbReference>
<dbReference type="InterPro" id="IPR002306">
    <property type="entry name" value="Trp-tRNA-ligase"/>
</dbReference>
<feature type="binding site" evidence="8">
    <location>
        <position position="203"/>
    </location>
    <ligand>
        <name>ATP</name>
        <dbReference type="ChEBI" id="CHEBI:30616"/>
    </ligand>
</feature>
<dbReference type="PANTHER" id="PTHR43766">
    <property type="entry name" value="TRYPTOPHAN--TRNA LIGASE, MITOCHONDRIAL"/>
    <property type="match status" value="1"/>
</dbReference>
<dbReference type="Pfam" id="PF00579">
    <property type="entry name" value="tRNA-synt_1b"/>
    <property type="match status" value="1"/>
</dbReference>
<comment type="caution">
    <text evidence="10">The sequence shown here is derived from an EMBL/GenBank/DDBJ whole genome shotgun (WGS) entry which is preliminary data.</text>
</comment>
<dbReference type="GO" id="GO:0005524">
    <property type="term" value="F:ATP binding"/>
    <property type="evidence" value="ECO:0007669"/>
    <property type="project" value="UniProtKB-UniRule"/>
</dbReference>
<dbReference type="InterPro" id="IPR050203">
    <property type="entry name" value="Trp-tRNA_synthetase"/>
</dbReference>
<dbReference type="InterPro" id="IPR014729">
    <property type="entry name" value="Rossmann-like_a/b/a_fold"/>
</dbReference>
<evidence type="ECO:0000256" key="6">
    <source>
        <dbReference type="ARBA" id="ARBA00023146"/>
    </source>
</evidence>
<evidence type="ECO:0000256" key="5">
    <source>
        <dbReference type="ARBA" id="ARBA00022917"/>
    </source>
</evidence>
<name>A0A1G2CHI7_9BACT</name>
<feature type="binding site" evidence="8">
    <location>
        <begin position="19"/>
        <end position="20"/>
    </location>
    <ligand>
        <name>ATP</name>
        <dbReference type="ChEBI" id="CHEBI:30616"/>
    </ligand>
</feature>
<keyword evidence="5 8" id="KW-0648">Protein biosynthesis</keyword>
<evidence type="ECO:0000313" key="10">
    <source>
        <dbReference type="EMBL" id="OGZ00863.1"/>
    </source>
</evidence>
<keyword evidence="4 8" id="KW-0067">ATP-binding</keyword>
<evidence type="ECO:0000256" key="9">
    <source>
        <dbReference type="RuleBase" id="RU363036"/>
    </source>
</evidence>
<evidence type="ECO:0000256" key="3">
    <source>
        <dbReference type="ARBA" id="ARBA00022741"/>
    </source>
</evidence>
<dbReference type="PRINTS" id="PR01039">
    <property type="entry name" value="TRNASYNTHTRP"/>
</dbReference>
<sequence>MPKPVLISGVQPTGRLHVGNYLGALKNFVELQNSGKYSCYFFIADLHSLTEDFDPKEKPEQTLNLLADFLAAGLDPKKSVLFLQSRIPAHSELAWILNTITPIGELRRMTQYKEKLLARVPAIVEKGILQDGVDMREFENAGLFDYPVLMAADILLYDAKFVPVGEDQLQHLELTRTLARKFNAKFGKTFVEPQPLLTKTPRVMSLSNPEKKMSKSEPTGCLFIDEEDAEFQPKIMSAVTDSGSDVKYDPDKKPGVSNLLTIYAALKDIDIPEVEGRFKGKSYVEFKSDVCQAIHNEFVGIRMKKKELVSKREFLRQVLLEGSKKAAEIANKKIEEVKKRLGLTA</sequence>
<dbReference type="PANTHER" id="PTHR43766:SF1">
    <property type="entry name" value="TRYPTOPHAN--TRNA LIGASE, MITOCHONDRIAL"/>
    <property type="match status" value="1"/>
</dbReference>
<feature type="binding site" evidence="8">
    <location>
        <begin position="212"/>
        <end position="216"/>
    </location>
    <ligand>
        <name>ATP</name>
        <dbReference type="ChEBI" id="CHEBI:30616"/>
    </ligand>
</feature>
<evidence type="ECO:0000256" key="1">
    <source>
        <dbReference type="ARBA" id="ARBA00005594"/>
    </source>
</evidence>
<keyword evidence="3 8" id="KW-0547">Nucleotide-binding</keyword>
<dbReference type="CDD" id="cd00806">
    <property type="entry name" value="TrpRS_core"/>
    <property type="match status" value="1"/>
</dbReference>
<accession>A0A1G2CHI7</accession>
<dbReference type="InterPro" id="IPR024109">
    <property type="entry name" value="Trp-tRNA-ligase_bac-type"/>
</dbReference>
<evidence type="ECO:0000256" key="4">
    <source>
        <dbReference type="ARBA" id="ARBA00022840"/>
    </source>
</evidence>
<dbReference type="Proteomes" id="UP000178495">
    <property type="component" value="Unassembled WGS sequence"/>
</dbReference>
<dbReference type="Gene3D" id="3.40.50.620">
    <property type="entry name" value="HUPs"/>
    <property type="match status" value="1"/>
</dbReference>
<dbReference type="GO" id="GO:0005829">
    <property type="term" value="C:cytosol"/>
    <property type="evidence" value="ECO:0007669"/>
    <property type="project" value="TreeGrafter"/>
</dbReference>
<dbReference type="NCBIfam" id="TIGR00233">
    <property type="entry name" value="trpS"/>
    <property type="match status" value="1"/>
</dbReference>
<keyword evidence="2 8" id="KW-0436">Ligase</keyword>
<comment type="function">
    <text evidence="8">Catalyzes the attachment of tryptophan to tRNA(Trp).</text>
</comment>
<organism evidence="10 11">
    <name type="scientific">Candidatus Liptonbacteria bacterium RIFCSPLOWO2_01_FULL_56_20</name>
    <dbReference type="NCBI Taxonomy" id="1798652"/>
    <lineage>
        <taxon>Bacteria</taxon>
        <taxon>Candidatus Liptoniibacteriota</taxon>
    </lineage>
</organism>
<feature type="binding site" evidence="8">
    <location>
        <begin position="11"/>
        <end position="13"/>
    </location>
    <ligand>
        <name>ATP</name>
        <dbReference type="ChEBI" id="CHEBI:30616"/>
    </ligand>
</feature>
<feature type="binding site" evidence="8">
    <location>
        <begin position="165"/>
        <end position="167"/>
    </location>
    <ligand>
        <name>ATP</name>
        <dbReference type="ChEBI" id="CHEBI:30616"/>
    </ligand>
</feature>
<dbReference type="HAMAP" id="MF_00140_B">
    <property type="entry name" value="Trp_tRNA_synth_B"/>
    <property type="match status" value="1"/>
</dbReference>
<protein>
    <recommendedName>
        <fullName evidence="8">Tryptophan--tRNA ligase</fullName>
        <ecNumber evidence="8">6.1.1.2</ecNumber>
    </recommendedName>
    <alternativeName>
        <fullName evidence="8">Tryptophanyl-tRNA synthetase</fullName>
        <shortName evidence="8">TrpRS</shortName>
    </alternativeName>
</protein>
<dbReference type="EC" id="6.1.1.2" evidence="8"/>
<keyword evidence="8" id="KW-0963">Cytoplasm</keyword>
<dbReference type="GO" id="GO:0006436">
    <property type="term" value="P:tryptophanyl-tRNA aminoacylation"/>
    <property type="evidence" value="ECO:0007669"/>
    <property type="project" value="UniProtKB-UniRule"/>
</dbReference>
<reference evidence="10 11" key="1">
    <citation type="journal article" date="2016" name="Nat. Commun.">
        <title>Thousands of microbial genomes shed light on interconnected biogeochemical processes in an aquifer system.</title>
        <authorList>
            <person name="Anantharaman K."/>
            <person name="Brown C.T."/>
            <person name="Hug L.A."/>
            <person name="Sharon I."/>
            <person name="Castelle C.J."/>
            <person name="Probst A.J."/>
            <person name="Thomas B.C."/>
            <person name="Singh A."/>
            <person name="Wilkins M.J."/>
            <person name="Karaoz U."/>
            <person name="Brodie E.L."/>
            <person name="Williams K.H."/>
            <person name="Hubbard S.S."/>
            <person name="Banfield J.F."/>
        </authorList>
    </citation>
    <scope>NUCLEOTIDE SEQUENCE [LARGE SCALE GENOMIC DNA]</scope>
</reference>
<comment type="similarity">
    <text evidence="1 8 9">Belongs to the class-I aminoacyl-tRNA synthetase family.</text>
</comment>
<dbReference type="PROSITE" id="PS00178">
    <property type="entry name" value="AA_TRNA_LIGASE_I"/>
    <property type="match status" value="1"/>
</dbReference>
<dbReference type="InterPro" id="IPR001412">
    <property type="entry name" value="aa-tRNA-synth_I_CS"/>
</dbReference>
<dbReference type="InterPro" id="IPR002305">
    <property type="entry name" value="aa-tRNA-synth_Ic"/>
</dbReference>
<gene>
    <name evidence="8" type="primary">trpS</name>
    <name evidence="10" type="ORF">A3A43_02410</name>
</gene>
<dbReference type="Gene3D" id="1.10.240.10">
    <property type="entry name" value="Tyrosyl-Transfer RNA Synthetase"/>
    <property type="match status" value="1"/>
</dbReference>
<dbReference type="STRING" id="1798652.A3A43_02410"/>
<feature type="binding site" evidence="8">
    <location>
        <position position="153"/>
    </location>
    <ligand>
        <name>L-tryptophan</name>
        <dbReference type="ChEBI" id="CHEBI:57912"/>
    </ligand>
</feature>
<comment type="catalytic activity">
    <reaction evidence="7 8">
        <text>tRNA(Trp) + L-tryptophan + ATP = L-tryptophyl-tRNA(Trp) + AMP + diphosphate + H(+)</text>
        <dbReference type="Rhea" id="RHEA:24080"/>
        <dbReference type="Rhea" id="RHEA-COMP:9671"/>
        <dbReference type="Rhea" id="RHEA-COMP:9705"/>
        <dbReference type="ChEBI" id="CHEBI:15378"/>
        <dbReference type="ChEBI" id="CHEBI:30616"/>
        <dbReference type="ChEBI" id="CHEBI:33019"/>
        <dbReference type="ChEBI" id="CHEBI:57912"/>
        <dbReference type="ChEBI" id="CHEBI:78442"/>
        <dbReference type="ChEBI" id="CHEBI:78535"/>
        <dbReference type="ChEBI" id="CHEBI:456215"/>
        <dbReference type="EC" id="6.1.1.2"/>
    </reaction>
</comment>
<evidence type="ECO:0000256" key="2">
    <source>
        <dbReference type="ARBA" id="ARBA00022598"/>
    </source>
</evidence>
<dbReference type="SUPFAM" id="SSF52374">
    <property type="entry name" value="Nucleotidylyl transferase"/>
    <property type="match status" value="1"/>
</dbReference>
<evidence type="ECO:0000256" key="7">
    <source>
        <dbReference type="ARBA" id="ARBA00049929"/>
    </source>
</evidence>
<dbReference type="GO" id="GO:0004830">
    <property type="term" value="F:tryptophan-tRNA ligase activity"/>
    <property type="evidence" value="ECO:0007669"/>
    <property type="project" value="UniProtKB-UniRule"/>
</dbReference>
<keyword evidence="6 8" id="KW-0030">Aminoacyl-tRNA synthetase</keyword>
<feature type="short sequence motif" description="'KMSKS' region" evidence="8">
    <location>
        <begin position="212"/>
        <end position="216"/>
    </location>
</feature>
<comment type="subcellular location">
    <subcellularLocation>
        <location evidence="8">Cytoplasm</location>
    </subcellularLocation>
</comment>
<comment type="subunit">
    <text evidence="8">Homodimer.</text>
</comment>
<comment type="caution">
    <text evidence="8">Lacks conserved residue(s) required for the propagation of feature annotation.</text>
</comment>
<evidence type="ECO:0000256" key="8">
    <source>
        <dbReference type="HAMAP-Rule" id="MF_00140"/>
    </source>
</evidence>
<evidence type="ECO:0000313" key="11">
    <source>
        <dbReference type="Proteomes" id="UP000178495"/>
    </source>
</evidence>
<dbReference type="AlphaFoldDB" id="A0A1G2CHI7"/>
<proteinExistence type="inferred from homology"/>